<protein>
    <recommendedName>
        <fullName evidence="5">Alpha-acetolactate decarboxylase</fullName>
        <ecNumber evidence="4">4.1.1.5</ecNumber>
    </recommendedName>
</protein>
<dbReference type="PANTHER" id="PTHR35524">
    <property type="entry name" value="ALPHA-ACETOLACTATE DECARBOXYLASE"/>
    <property type="match status" value="1"/>
</dbReference>
<dbReference type="EC" id="4.1.1.5" evidence="4"/>
<reference evidence="9 10" key="1">
    <citation type="submission" date="2018-10" db="EMBL/GenBank/DDBJ databases">
        <title>Fifty Aureobasidium pullulans genomes reveal a recombining polyextremotolerant generalist.</title>
        <authorList>
            <person name="Gostincar C."/>
            <person name="Turk M."/>
            <person name="Zajc J."/>
            <person name="Gunde-Cimerman N."/>
        </authorList>
    </citation>
    <scope>NUCLEOTIDE SEQUENCE [LARGE SCALE GENOMIC DNA]</scope>
    <source>
        <strain evidence="9 10">EXF-3863</strain>
    </source>
</reference>
<keyword evidence="7" id="KW-0005">Acetoin biosynthesis</keyword>
<dbReference type="EMBL" id="QZBM01000631">
    <property type="protein sequence ID" value="THZ12076.1"/>
    <property type="molecule type" value="Genomic_DNA"/>
</dbReference>
<dbReference type="GO" id="GO:0047605">
    <property type="term" value="F:acetolactate decarboxylase activity"/>
    <property type="evidence" value="ECO:0007669"/>
    <property type="project" value="UniProtKB-EC"/>
</dbReference>
<evidence type="ECO:0000256" key="7">
    <source>
        <dbReference type="ARBA" id="ARBA00023061"/>
    </source>
</evidence>
<dbReference type="UniPathway" id="UPA00626">
    <property type="reaction ID" value="UER00678"/>
</dbReference>
<dbReference type="Proteomes" id="UP000308005">
    <property type="component" value="Unassembled WGS sequence"/>
</dbReference>
<dbReference type="Pfam" id="PF03306">
    <property type="entry name" value="AAL_decarboxy"/>
    <property type="match status" value="1"/>
</dbReference>
<evidence type="ECO:0000313" key="9">
    <source>
        <dbReference type="EMBL" id="THZ12076.1"/>
    </source>
</evidence>
<gene>
    <name evidence="9" type="ORF">D6C91_08772</name>
</gene>
<dbReference type="CDD" id="cd17299">
    <property type="entry name" value="acetolactate_decarboxylase"/>
    <property type="match status" value="1"/>
</dbReference>
<evidence type="ECO:0000256" key="3">
    <source>
        <dbReference type="ARBA" id="ARBA00007106"/>
    </source>
</evidence>
<keyword evidence="6" id="KW-0210">Decarboxylase</keyword>
<comment type="similarity">
    <text evidence="3">Belongs to the alpha-acetolactate decarboxylase family.</text>
</comment>
<evidence type="ECO:0000256" key="6">
    <source>
        <dbReference type="ARBA" id="ARBA00022793"/>
    </source>
</evidence>
<comment type="catalytic activity">
    <reaction evidence="1">
        <text>(2S)-2-acetolactate + H(+) = (R)-acetoin + CO2</text>
        <dbReference type="Rhea" id="RHEA:21580"/>
        <dbReference type="ChEBI" id="CHEBI:15378"/>
        <dbReference type="ChEBI" id="CHEBI:15686"/>
        <dbReference type="ChEBI" id="CHEBI:16526"/>
        <dbReference type="ChEBI" id="CHEBI:58476"/>
        <dbReference type="EC" id="4.1.1.5"/>
    </reaction>
</comment>
<name>A0A4S9SMM5_AURPU</name>
<organism evidence="9 10">
    <name type="scientific">Aureobasidium pullulans</name>
    <name type="common">Black yeast</name>
    <name type="synonym">Pullularia pullulans</name>
    <dbReference type="NCBI Taxonomy" id="5580"/>
    <lineage>
        <taxon>Eukaryota</taxon>
        <taxon>Fungi</taxon>
        <taxon>Dikarya</taxon>
        <taxon>Ascomycota</taxon>
        <taxon>Pezizomycotina</taxon>
        <taxon>Dothideomycetes</taxon>
        <taxon>Dothideomycetidae</taxon>
        <taxon>Dothideales</taxon>
        <taxon>Saccotheciaceae</taxon>
        <taxon>Aureobasidium</taxon>
    </lineage>
</organism>
<evidence type="ECO:0000256" key="2">
    <source>
        <dbReference type="ARBA" id="ARBA00005170"/>
    </source>
</evidence>
<evidence type="ECO:0000313" key="10">
    <source>
        <dbReference type="Proteomes" id="UP000308005"/>
    </source>
</evidence>
<evidence type="ECO:0000256" key="4">
    <source>
        <dbReference type="ARBA" id="ARBA00013204"/>
    </source>
</evidence>
<proteinExistence type="inferred from homology"/>
<dbReference type="PANTHER" id="PTHR35524:SF1">
    <property type="entry name" value="ALPHA-ACETOLACTATE DECARBOXYLASE"/>
    <property type="match status" value="1"/>
</dbReference>
<comment type="pathway">
    <text evidence="2">Polyol metabolism; (R,R)-butane-2,3-diol biosynthesis; (R,R)-butane-2,3-diol from pyruvate: step 2/3.</text>
</comment>
<sequence length="249" mass="26946">MVSKIPNDIFQFSTASALMAGLAHNGPSCGQLPGYGSHGIGTFGRMNGELLFLDGKPWQMLPSGKVQPAPPETSLPFVQVTKFIPEFEARTPRLKKNGLLDLFEKAGPGAGGKNSFVPFVVKGQFKSLHLRIAGPQQHPDQDLAEVAANAKKWTLEDVKGTMFGIVSPEWMQGVSIGGVHCHFMTEPEQGKDAEGGHVLDFETGDEADLQWSVTGRYHLGFPRDEQWESLDLTADITGLNKAEGSDNDA</sequence>
<evidence type="ECO:0000256" key="8">
    <source>
        <dbReference type="ARBA" id="ARBA00023239"/>
    </source>
</evidence>
<evidence type="ECO:0000256" key="1">
    <source>
        <dbReference type="ARBA" id="ARBA00001784"/>
    </source>
</evidence>
<evidence type="ECO:0000256" key="5">
    <source>
        <dbReference type="ARBA" id="ARBA00020164"/>
    </source>
</evidence>
<dbReference type="SUPFAM" id="SSF117856">
    <property type="entry name" value="AF0104/ALDC/Ptd012-like"/>
    <property type="match status" value="1"/>
</dbReference>
<dbReference type="PIRSF" id="PIRSF001332">
    <property type="entry name" value="Acetolac_decarb"/>
    <property type="match status" value="1"/>
</dbReference>
<keyword evidence="8" id="KW-0456">Lyase</keyword>
<comment type="caution">
    <text evidence="9">The sequence shown here is derived from an EMBL/GenBank/DDBJ whole genome shotgun (WGS) entry which is preliminary data.</text>
</comment>
<dbReference type="Gene3D" id="3.30.1330.80">
    <property type="entry name" value="Hypothetical protein, similar to alpha- acetolactate decarboxylase, domain 2"/>
    <property type="match status" value="2"/>
</dbReference>
<accession>A0A4S9SMM5</accession>
<dbReference type="AlphaFoldDB" id="A0A4S9SMM5"/>
<dbReference type="InterPro" id="IPR005128">
    <property type="entry name" value="Acetolactate_a_deCO2ase"/>
</dbReference>
<dbReference type="GO" id="GO:0045151">
    <property type="term" value="P:acetoin biosynthetic process"/>
    <property type="evidence" value="ECO:0007669"/>
    <property type="project" value="UniProtKB-KW"/>
</dbReference>